<protein>
    <recommendedName>
        <fullName evidence="10">Fatty acyl-CoA reductase</fullName>
        <ecNumber evidence="10">1.2.1.84</ecNumber>
    </recommendedName>
</protein>
<organism evidence="13 14">
    <name type="scientific">Cryptolaemus montrouzieri</name>
    <dbReference type="NCBI Taxonomy" id="559131"/>
    <lineage>
        <taxon>Eukaryota</taxon>
        <taxon>Metazoa</taxon>
        <taxon>Ecdysozoa</taxon>
        <taxon>Arthropoda</taxon>
        <taxon>Hexapoda</taxon>
        <taxon>Insecta</taxon>
        <taxon>Pterygota</taxon>
        <taxon>Neoptera</taxon>
        <taxon>Endopterygota</taxon>
        <taxon>Coleoptera</taxon>
        <taxon>Polyphaga</taxon>
        <taxon>Cucujiformia</taxon>
        <taxon>Coccinelloidea</taxon>
        <taxon>Coccinellidae</taxon>
        <taxon>Scymninae</taxon>
        <taxon>Scymnini</taxon>
        <taxon>Cryptolaemus</taxon>
    </lineage>
</organism>
<evidence type="ECO:0000256" key="7">
    <source>
        <dbReference type="ARBA" id="ARBA00023098"/>
    </source>
</evidence>
<keyword evidence="8 10" id="KW-0472">Membrane</keyword>
<dbReference type="FunFam" id="3.40.50.720:FF:000143">
    <property type="entry name" value="Fatty acyl-CoA reductase"/>
    <property type="match status" value="1"/>
</dbReference>
<keyword evidence="10" id="KW-0560">Oxidoreductase</keyword>
<comment type="subcellular location">
    <subcellularLocation>
        <location evidence="1">Membrane</location>
        <topology evidence="1">Multi-pass membrane protein</topology>
    </subcellularLocation>
</comment>
<dbReference type="InterPro" id="IPR026055">
    <property type="entry name" value="FAR"/>
</dbReference>
<evidence type="ECO:0000256" key="2">
    <source>
        <dbReference type="ARBA" id="ARBA00005928"/>
    </source>
</evidence>
<dbReference type="AlphaFoldDB" id="A0ABD2MWS5"/>
<evidence type="ECO:0000256" key="1">
    <source>
        <dbReference type="ARBA" id="ARBA00004141"/>
    </source>
</evidence>
<dbReference type="InterPro" id="IPR013120">
    <property type="entry name" value="FAR_NAD-bd"/>
</dbReference>
<evidence type="ECO:0000256" key="5">
    <source>
        <dbReference type="ARBA" id="ARBA00022857"/>
    </source>
</evidence>
<evidence type="ECO:0000256" key="8">
    <source>
        <dbReference type="ARBA" id="ARBA00023136"/>
    </source>
</evidence>
<dbReference type="InterPro" id="IPR033640">
    <property type="entry name" value="FAR_C"/>
</dbReference>
<evidence type="ECO:0000256" key="4">
    <source>
        <dbReference type="ARBA" id="ARBA00022692"/>
    </source>
</evidence>
<dbReference type="Pfam" id="PF03015">
    <property type="entry name" value="Sterile"/>
    <property type="match status" value="1"/>
</dbReference>
<keyword evidence="6 10" id="KW-1133">Transmembrane helix</keyword>
<comment type="catalytic activity">
    <reaction evidence="9 10">
        <text>a long-chain fatty acyl-CoA + 2 NADPH + 2 H(+) = a long-chain primary fatty alcohol + 2 NADP(+) + CoA</text>
        <dbReference type="Rhea" id="RHEA:52716"/>
        <dbReference type="ChEBI" id="CHEBI:15378"/>
        <dbReference type="ChEBI" id="CHEBI:57287"/>
        <dbReference type="ChEBI" id="CHEBI:57783"/>
        <dbReference type="ChEBI" id="CHEBI:58349"/>
        <dbReference type="ChEBI" id="CHEBI:77396"/>
        <dbReference type="ChEBI" id="CHEBI:83139"/>
        <dbReference type="EC" id="1.2.1.84"/>
    </reaction>
</comment>
<dbReference type="Proteomes" id="UP001516400">
    <property type="component" value="Unassembled WGS sequence"/>
</dbReference>
<dbReference type="EMBL" id="JABFTP020000042">
    <property type="protein sequence ID" value="KAL3270864.1"/>
    <property type="molecule type" value="Genomic_DNA"/>
</dbReference>
<keyword evidence="5 10" id="KW-0521">NADP</keyword>
<feature type="transmembrane region" description="Helical" evidence="10">
    <location>
        <begin position="375"/>
        <end position="395"/>
    </location>
</feature>
<reference evidence="13 14" key="1">
    <citation type="journal article" date="2021" name="BMC Biol.">
        <title>Horizontally acquired antibacterial genes associated with adaptive radiation of ladybird beetles.</title>
        <authorList>
            <person name="Li H.S."/>
            <person name="Tang X.F."/>
            <person name="Huang Y.H."/>
            <person name="Xu Z.Y."/>
            <person name="Chen M.L."/>
            <person name="Du X.Y."/>
            <person name="Qiu B.Y."/>
            <person name="Chen P.T."/>
            <person name="Zhang W."/>
            <person name="Slipinski A."/>
            <person name="Escalona H.E."/>
            <person name="Waterhouse R.M."/>
            <person name="Zwick A."/>
            <person name="Pang H."/>
        </authorList>
    </citation>
    <scope>NUCLEOTIDE SEQUENCE [LARGE SCALE GENOMIC DNA]</scope>
    <source>
        <strain evidence="13">SYSU2018</strain>
    </source>
</reference>
<evidence type="ECO:0000313" key="14">
    <source>
        <dbReference type="Proteomes" id="UP001516400"/>
    </source>
</evidence>
<keyword evidence="7 10" id="KW-0443">Lipid metabolism</keyword>
<evidence type="ECO:0000259" key="11">
    <source>
        <dbReference type="Pfam" id="PF03015"/>
    </source>
</evidence>
<evidence type="ECO:0000259" key="12">
    <source>
        <dbReference type="Pfam" id="PF07993"/>
    </source>
</evidence>
<comment type="function">
    <text evidence="10">Catalyzes the reduction of fatty acyl-CoA to fatty alcohols.</text>
</comment>
<dbReference type="CDD" id="cd09071">
    <property type="entry name" value="FAR_C"/>
    <property type="match status" value="1"/>
</dbReference>
<dbReference type="Gene3D" id="3.40.50.720">
    <property type="entry name" value="NAD(P)-binding Rossmann-like Domain"/>
    <property type="match status" value="1"/>
</dbReference>
<dbReference type="PANTHER" id="PTHR11011">
    <property type="entry name" value="MALE STERILITY PROTEIN 2-RELATED"/>
    <property type="match status" value="1"/>
</dbReference>
<name>A0ABD2MWS5_9CUCU</name>
<comment type="caution">
    <text evidence="13">The sequence shown here is derived from an EMBL/GenBank/DDBJ whole genome shotgun (WGS) entry which is preliminary data.</text>
</comment>
<dbReference type="Pfam" id="PF07993">
    <property type="entry name" value="NAD_binding_4"/>
    <property type="match status" value="1"/>
</dbReference>
<evidence type="ECO:0000256" key="6">
    <source>
        <dbReference type="ARBA" id="ARBA00022989"/>
    </source>
</evidence>
<feature type="domain" description="Fatty acyl-CoA reductase C-terminal" evidence="11">
    <location>
        <begin position="378"/>
        <end position="470"/>
    </location>
</feature>
<evidence type="ECO:0000313" key="13">
    <source>
        <dbReference type="EMBL" id="KAL3270864.1"/>
    </source>
</evidence>
<dbReference type="GO" id="GO:0102965">
    <property type="term" value="F:alcohol-forming long-chain fatty acyl-CoA reductase activity"/>
    <property type="evidence" value="ECO:0007669"/>
    <property type="project" value="UniProtKB-EC"/>
</dbReference>
<keyword evidence="14" id="KW-1185">Reference proteome</keyword>
<dbReference type="EC" id="1.2.1.84" evidence="10"/>
<dbReference type="InterPro" id="IPR036291">
    <property type="entry name" value="NAD(P)-bd_dom_sf"/>
</dbReference>
<proteinExistence type="inferred from homology"/>
<evidence type="ECO:0000256" key="3">
    <source>
        <dbReference type="ARBA" id="ARBA00022516"/>
    </source>
</evidence>
<accession>A0ABD2MWS5</accession>
<sequence length="514" mass="59033">MCISKDTLSRSKMPTEYIDGHPDRCEEWFEGKTIFITGGSGFMGKVLIEKLLRACPKIKKIIMLIRDKKGKTPEQRLKEIFDGPLFDKLKAEYGADHVKKVVACKGDVAAEELAISKEDRAWLCEEVQIVFHCAATIRFDETLKKAVLLNVRGTKLMLDLAREMKNLMVFVHLSTAYCHLNERVLYEKPYPPPASPHHVIKCCEWMSEEVLETITPKLLGNIPNTYAFTKALGEALVCDEMDNLPVVILRPSIVLPIWLEPIPGWTDNINGPTGLLIGAGKGVIRTMWCNGDGYADYVPVDIAVNCMIASTYDYVHFKGVRRIYNVTSSAEYKISYEEIIEIGRKIVETKIPLNGVAWYPGGSMKKSKLYHNICFFLYHLVPALFVDALLILLGYKPVLMRVQRRISKGFEVFEYYANNQWDFHNEDSMEARKLMNPTEKKKYRLDGDGIDYEEYFTNCIHAARLYILKETDDQLPAARRHMKVMWCVDKFCKTMIICGFMYLIYKYLLLPIFT</sequence>
<dbReference type="GO" id="GO:0016020">
    <property type="term" value="C:membrane"/>
    <property type="evidence" value="ECO:0007669"/>
    <property type="project" value="UniProtKB-SubCell"/>
</dbReference>
<comment type="similarity">
    <text evidence="2 10">Belongs to the fatty acyl-CoA reductase family.</text>
</comment>
<feature type="transmembrane region" description="Helical" evidence="10">
    <location>
        <begin position="491"/>
        <end position="513"/>
    </location>
</feature>
<dbReference type="GO" id="GO:1901568">
    <property type="term" value="P:fatty acid derivative metabolic process"/>
    <property type="evidence" value="ECO:0007669"/>
    <property type="project" value="UniProtKB-ARBA"/>
</dbReference>
<dbReference type="SUPFAM" id="SSF51735">
    <property type="entry name" value="NAD(P)-binding Rossmann-fold domains"/>
    <property type="match status" value="1"/>
</dbReference>
<keyword evidence="4 10" id="KW-0812">Transmembrane</keyword>
<dbReference type="PANTHER" id="PTHR11011:SF61">
    <property type="entry name" value="FATTY ACYL-COA REDUCTASE"/>
    <property type="match status" value="1"/>
</dbReference>
<dbReference type="CDD" id="cd05236">
    <property type="entry name" value="FAR-N_SDR_e"/>
    <property type="match status" value="1"/>
</dbReference>
<evidence type="ECO:0000256" key="10">
    <source>
        <dbReference type="RuleBase" id="RU363097"/>
    </source>
</evidence>
<evidence type="ECO:0000256" key="9">
    <source>
        <dbReference type="ARBA" id="ARBA00052530"/>
    </source>
</evidence>
<keyword evidence="3 10" id="KW-0444">Lipid biosynthesis</keyword>
<feature type="domain" description="Thioester reductase (TE)" evidence="12">
    <location>
        <begin position="36"/>
        <end position="307"/>
    </location>
</feature>
<gene>
    <name evidence="13" type="ORF">HHI36_021382</name>
</gene>